<gene>
    <name evidence="2" type="ORF">BN1708_020738</name>
</gene>
<reference evidence="2 3" key="1">
    <citation type="submission" date="2015-05" db="EMBL/GenBank/DDBJ databases">
        <authorList>
            <person name="Wang D.B."/>
            <person name="Wang M."/>
        </authorList>
    </citation>
    <scope>NUCLEOTIDE SEQUENCE [LARGE SCALE GENOMIC DNA]</scope>
    <source>
        <strain evidence="2">VL1</strain>
    </source>
</reference>
<name>A0A0G4KD69_VERLO</name>
<feature type="compositionally biased region" description="Basic residues" evidence="1">
    <location>
        <begin position="1"/>
        <end position="12"/>
    </location>
</feature>
<organism evidence="2 3">
    <name type="scientific">Verticillium longisporum</name>
    <name type="common">Verticillium dahliae var. longisporum</name>
    <dbReference type="NCBI Taxonomy" id="100787"/>
    <lineage>
        <taxon>Eukaryota</taxon>
        <taxon>Fungi</taxon>
        <taxon>Dikarya</taxon>
        <taxon>Ascomycota</taxon>
        <taxon>Pezizomycotina</taxon>
        <taxon>Sordariomycetes</taxon>
        <taxon>Hypocreomycetidae</taxon>
        <taxon>Glomerellales</taxon>
        <taxon>Plectosphaerellaceae</taxon>
        <taxon>Verticillium</taxon>
    </lineage>
</organism>
<evidence type="ECO:0000313" key="2">
    <source>
        <dbReference type="EMBL" id="CRJ82610.1"/>
    </source>
</evidence>
<dbReference type="Proteomes" id="UP000044602">
    <property type="component" value="Unassembled WGS sequence"/>
</dbReference>
<accession>A0A0G4KD69</accession>
<feature type="non-terminal residue" evidence="2">
    <location>
        <position position="23"/>
    </location>
</feature>
<feature type="region of interest" description="Disordered" evidence="1">
    <location>
        <begin position="1"/>
        <end position="23"/>
    </location>
</feature>
<dbReference type="AlphaFoldDB" id="A0A0G4KD69"/>
<keyword evidence="3" id="KW-1185">Reference proteome</keyword>
<dbReference type="EMBL" id="CVQH01000089">
    <property type="protein sequence ID" value="CRJ82610.1"/>
    <property type="molecule type" value="Genomic_DNA"/>
</dbReference>
<evidence type="ECO:0000313" key="3">
    <source>
        <dbReference type="Proteomes" id="UP000044602"/>
    </source>
</evidence>
<sequence length="23" mass="2923">MRLPRRRLRSTRKLPTSWRSRLV</sequence>
<proteinExistence type="predicted"/>
<evidence type="ECO:0000256" key="1">
    <source>
        <dbReference type="SAM" id="MobiDB-lite"/>
    </source>
</evidence>
<protein>
    <submittedName>
        <fullName evidence="2">Uncharacterized protein</fullName>
    </submittedName>
</protein>